<dbReference type="InParanoid" id="H1XQM9"/>
<dbReference type="PANTHER" id="PTHR12147">
    <property type="entry name" value="METALLOPEPTIDASE M28 FAMILY MEMBER"/>
    <property type="match status" value="1"/>
</dbReference>
<dbReference type="HOGENOM" id="CLU_695756_0_0_0"/>
<dbReference type="AlphaFoldDB" id="H1XQM9"/>
<dbReference type="EMBL" id="CM001402">
    <property type="protein sequence ID" value="EHO41175.1"/>
    <property type="molecule type" value="Genomic_DNA"/>
</dbReference>
<dbReference type="eggNOG" id="COG2234">
    <property type="taxonomic scope" value="Bacteria"/>
</dbReference>
<dbReference type="SUPFAM" id="SSF53187">
    <property type="entry name" value="Zn-dependent exopeptidases"/>
    <property type="match status" value="1"/>
</dbReference>
<feature type="chain" id="PRO_5010497832" evidence="1">
    <location>
        <begin position="20"/>
        <end position="396"/>
    </location>
</feature>
<dbReference type="OrthoDB" id="9762302at2"/>
<evidence type="ECO:0000313" key="5">
    <source>
        <dbReference type="Proteomes" id="UP000004671"/>
    </source>
</evidence>
<organism evidence="4 5">
    <name type="scientific">Caldithrix abyssi DSM 13497</name>
    <dbReference type="NCBI Taxonomy" id="880073"/>
    <lineage>
        <taxon>Bacteria</taxon>
        <taxon>Pseudomonadati</taxon>
        <taxon>Calditrichota</taxon>
        <taxon>Calditrichia</taxon>
        <taxon>Calditrichales</taxon>
        <taxon>Calditrichaceae</taxon>
        <taxon>Caldithrix</taxon>
    </lineage>
</organism>
<dbReference type="GO" id="GO:0006508">
    <property type="term" value="P:proteolysis"/>
    <property type="evidence" value="ECO:0007669"/>
    <property type="project" value="InterPro"/>
</dbReference>
<dbReference type="InterPro" id="IPR045175">
    <property type="entry name" value="M28_fam"/>
</dbReference>
<dbReference type="EMBL" id="CP018099">
    <property type="protein sequence ID" value="APF17024.1"/>
    <property type="molecule type" value="Genomic_DNA"/>
</dbReference>
<name>H1XQM9_CALAY</name>
<proteinExistence type="predicted"/>
<dbReference type="InterPro" id="IPR007484">
    <property type="entry name" value="Peptidase_M28"/>
</dbReference>
<evidence type="ECO:0000259" key="2">
    <source>
        <dbReference type="Pfam" id="PF04389"/>
    </source>
</evidence>
<reference evidence="3 6" key="2">
    <citation type="submission" date="2016-11" db="EMBL/GenBank/DDBJ databases">
        <title>Genomic analysis of Caldithrix abyssi and proposal of a novel bacterial phylum Caldithrichaeota.</title>
        <authorList>
            <person name="Kublanov I."/>
            <person name="Sigalova O."/>
            <person name="Gavrilov S."/>
            <person name="Lebedinsky A."/>
            <person name="Ivanova N."/>
            <person name="Daum C."/>
            <person name="Reddy T."/>
            <person name="Klenk H.P."/>
            <person name="Goker M."/>
            <person name="Reva O."/>
            <person name="Miroshnichenko M."/>
            <person name="Kyprides N."/>
            <person name="Woyke T."/>
            <person name="Gelfand M."/>
        </authorList>
    </citation>
    <scope>NUCLEOTIDE SEQUENCE [LARGE SCALE GENOMIC DNA]</scope>
    <source>
        <strain evidence="3 6">LF13</strain>
    </source>
</reference>
<protein>
    <submittedName>
        <fullName evidence="4">Peptidase M28</fullName>
    </submittedName>
    <submittedName>
        <fullName evidence="3">Peptidase family M28</fullName>
    </submittedName>
</protein>
<dbReference type="KEGG" id="caby:Cabys_273"/>
<dbReference type="Gene3D" id="3.40.630.10">
    <property type="entry name" value="Zn peptidases"/>
    <property type="match status" value="1"/>
</dbReference>
<keyword evidence="1" id="KW-0732">Signal</keyword>
<dbReference type="GO" id="GO:0008235">
    <property type="term" value="F:metalloexopeptidase activity"/>
    <property type="evidence" value="ECO:0007669"/>
    <property type="project" value="InterPro"/>
</dbReference>
<evidence type="ECO:0000256" key="1">
    <source>
        <dbReference type="SAM" id="SignalP"/>
    </source>
</evidence>
<dbReference type="RefSeq" id="WP_006928244.1">
    <property type="nucleotide sequence ID" value="NZ_CM001402.1"/>
</dbReference>
<dbReference type="FunCoup" id="H1XQM9">
    <property type="interactions" value="73"/>
</dbReference>
<evidence type="ECO:0000313" key="3">
    <source>
        <dbReference type="EMBL" id="APF17024.1"/>
    </source>
</evidence>
<evidence type="ECO:0000313" key="6">
    <source>
        <dbReference type="Proteomes" id="UP000183868"/>
    </source>
</evidence>
<feature type="domain" description="Peptidase M28" evidence="2">
    <location>
        <begin position="100"/>
        <end position="324"/>
    </location>
</feature>
<sequence precursor="true">MKSFLLIFCVALIFSATHAQTISVADLLNQVSKDSLTIHVNQLAEAGGYFSRVNYTPGNQFTVQYLEKYFRSLPGIDSVAVDTFYIYSAQSPYNSKPVMNVIAIKEGAVYPDELVICGGHYDASGSHENNWSSAWQTIKAQGADDNASGVAAIMELARILSDPQNDVATKRTIKFIAFGAEEYHPAHQEVHHAGSLWDADRTQKANQNLYGALILDMIGYNPNTNYCEVISNDQSMWMTDAIYDNLQQHVPALTMNNVPVDVPYSDHQSYQDFGYSAILLMENDRPWNDHYPYYISNPYYHSTGDKPETVNFDQVKLVTQLSLATLLGYAGIDTATSMDDHKNKLLADGLELKTFPNPFNARLTISFRTNGQPLTIDIFNARGQLVERLVNPQFDS</sequence>
<dbReference type="Pfam" id="PF04389">
    <property type="entry name" value="Peptidase_M28"/>
    <property type="match status" value="1"/>
</dbReference>
<reference evidence="4 5" key="1">
    <citation type="submission" date="2011-09" db="EMBL/GenBank/DDBJ databases">
        <title>The permanent draft genome of Caldithrix abyssi DSM 13497.</title>
        <authorList>
            <consortium name="US DOE Joint Genome Institute (JGI-PGF)"/>
            <person name="Lucas S."/>
            <person name="Han J."/>
            <person name="Lapidus A."/>
            <person name="Bruce D."/>
            <person name="Goodwin L."/>
            <person name="Pitluck S."/>
            <person name="Peters L."/>
            <person name="Kyrpides N."/>
            <person name="Mavromatis K."/>
            <person name="Ivanova N."/>
            <person name="Mikhailova N."/>
            <person name="Chertkov O."/>
            <person name="Detter J.C."/>
            <person name="Tapia R."/>
            <person name="Han C."/>
            <person name="Land M."/>
            <person name="Hauser L."/>
            <person name="Markowitz V."/>
            <person name="Cheng J.-F."/>
            <person name="Hugenholtz P."/>
            <person name="Woyke T."/>
            <person name="Wu D."/>
            <person name="Spring S."/>
            <person name="Brambilla E."/>
            <person name="Klenk H.-P."/>
            <person name="Eisen J.A."/>
        </authorList>
    </citation>
    <scope>NUCLEOTIDE SEQUENCE [LARGE SCALE GENOMIC DNA]</scope>
    <source>
        <strain evidence="4 5">DSM 13497</strain>
    </source>
</reference>
<dbReference type="STRING" id="880073.Cabys_273"/>
<feature type="signal peptide" evidence="1">
    <location>
        <begin position="1"/>
        <end position="19"/>
    </location>
</feature>
<dbReference type="Proteomes" id="UP000004671">
    <property type="component" value="Chromosome"/>
</dbReference>
<keyword evidence="5" id="KW-1185">Reference proteome</keyword>
<dbReference type="Proteomes" id="UP000183868">
    <property type="component" value="Chromosome"/>
</dbReference>
<gene>
    <name evidence="3" type="ORF">Cabys_273</name>
    <name evidence="4" type="ORF">Calab_1555</name>
</gene>
<evidence type="ECO:0000313" key="4">
    <source>
        <dbReference type="EMBL" id="EHO41175.1"/>
    </source>
</evidence>
<accession>H1XQM9</accession>
<dbReference type="PaxDb" id="880073-Calab_1555"/>
<dbReference type="PANTHER" id="PTHR12147:SF26">
    <property type="entry name" value="PEPTIDASE M28 DOMAIN-CONTAINING PROTEIN"/>
    <property type="match status" value="1"/>
</dbReference>